<dbReference type="SUPFAM" id="SSF53187">
    <property type="entry name" value="Zn-dependent exopeptidases"/>
    <property type="match status" value="1"/>
</dbReference>
<proteinExistence type="predicted"/>
<organism evidence="6">
    <name type="scientific">hydrothermal vent metagenome</name>
    <dbReference type="NCBI Taxonomy" id="652676"/>
    <lineage>
        <taxon>unclassified sequences</taxon>
        <taxon>metagenomes</taxon>
        <taxon>ecological metagenomes</taxon>
    </lineage>
</organism>
<protein>
    <submittedName>
        <fullName evidence="6">Uncharacterized protein Clim_1224</fullName>
    </submittedName>
</protein>
<reference evidence="6" key="1">
    <citation type="submission" date="2018-06" db="EMBL/GenBank/DDBJ databases">
        <authorList>
            <person name="Zhirakovskaya E."/>
        </authorList>
    </citation>
    <scope>NUCLEOTIDE SEQUENCE</scope>
</reference>
<dbReference type="GO" id="GO:0046872">
    <property type="term" value="F:metal ion binding"/>
    <property type="evidence" value="ECO:0007669"/>
    <property type="project" value="UniProtKB-KW"/>
</dbReference>
<dbReference type="EMBL" id="UOFE01000013">
    <property type="protein sequence ID" value="VAW51088.1"/>
    <property type="molecule type" value="Genomic_DNA"/>
</dbReference>
<feature type="domain" description="Succinylglutamate desuccinylase/Aspartoacylase catalytic" evidence="5">
    <location>
        <begin position="40"/>
        <end position="210"/>
    </location>
</feature>
<evidence type="ECO:0000313" key="6">
    <source>
        <dbReference type="EMBL" id="VAW51088.1"/>
    </source>
</evidence>
<evidence type="ECO:0000256" key="2">
    <source>
        <dbReference type="ARBA" id="ARBA00022723"/>
    </source>
</evidence>
<dbReference type="AlphaFoldDB" id="A0A3B0W595"/>
<keyword evidence="3" id="KW-0378">Hydrolase</keyword>
<dbReference type="InterPro" id="IPR053138">
    <property type="entry name" value="N-alpha-Ac-DABA_deacetylase"/>
</dbReference>
<evidence type="ECO:0000259" key="5">
    <source>
        <dbReference type="Pfam" id="PF24827"/>
    </source>
</evidence>
<accession>A0A3B0W595</accession>
<comment type="cofactor">
    <cofactor evidence="1">
        <name>Zn(2+)</name>
        <dbReference type="ChEBI" id="CHEBI:29105"/>
    </cofactor>
</comment>
<evidence type="ECO:0000256" key="4">
    <source>
        <dbReference type="ARBA" id="ARBA00022833"/>
    </source>
</evidence>
<gene>
    <name evidence="6" type="ORF">MNBD_GAMMA05-965</name>
</gene>
<dbReference type="Pfam" id="PF24827">
    <property type="entry name" value="AstE_AspA_cat"/>
    <property type="match status" value="1"/>
</dbReference>
<dbReference type="GO" id="GO:0016788">
    <property type="term" value="F:hydrolase activity, acting on ester bonds"/>
    <property type="evidence" value="ECO:0007669"/>
    <property type="project" value="InterPro"/>
</dbReference>
<name>A0A3B0W595_9ZZZZ</name>
<keyword evidence="2" id="KW-0479">Metal-binding</keyword>
<dbReference type="CDD" id="cd06256">
    <property type="entry name" value="M14_ASTE_ASPA-like"/>
    <property type="match status" value="1"/>
</dbReference>
<dbReference type="Gene3D" id="3.40.630.10">
    <property type="entry name" value="Zn peptidases"/>
    <property type="match status" value="1"/>
</dbReference>
<sequence>MLNEMNHIPEAFFNAQADELQDILGAPTLFHLDGINRQPLFICTLLHGNETTGFYAIQRLLQQYRGKKLPRAISIFIGNIAAAKENQRHLDTQDDFNRIWPGSHHDDSAEKDMMHTVTHIMMRKKPFASIDIHNNTGKNPHYSCINILNPRGLILASKFSDIAVYFTDPKGVQSSAFSDFCPSVVLECGQASDRSGEEHALQYLNTILNLKNLSSHNSNALSLYHTIARVIIPKTVSIGDENKDINLNAELENKNFHVIQPGTKFAGVYSSKDKTIVVNNESHEDITEEYIERKNDKLLLKKAITLAMFTTNERAIRQDCVCYFMEELHIG</sequence>
<keyword evidence="4" id="KW-0862">Zinc</keyword>
<dbReference type="PANTHER" id="PTHR37326">
    <property type="entry name" value="BLL3975 PROTEIN"/>
    <property type="match status" value="1"/>
</dbReference>
<evidence type="ECO:0000256" key="1">
    <source>
        <dbReference type="ARBA" id="ARBA00001947"/>
    </source>
</evidence>
<evidence type="ECO:0000256" key="3">
    <source>
        <dbReference type="ARBA" id="ARBA00022801"/>
    </source>
</evidence>
<dbReference type="InterPro" id="IPR055438">
    <property type="entry name" value="AstE_AspA_cat"/>
</dbReference>
<dbReference type="PANTHER" id="PTHR37326:SF1">
    <property type="entry name" value="BLL3975 PROTEIN"/>
    <property type="match status" value="1"/>
</dbReference>